<evidence type="ECO:0000256" key="2">
    <source>
        <dbReference type="ARBA" id="ARBA00023136"/>
    </source>
</evidence>
<dbReference type="PIRSF" id="PIRSF005690">
    <property type="entry name" value="GerBA"/>
    <property type="match status" value="1"/>
</dbReference>
<evidence type="ECO:0000313" key="6">
    <source>
        <dbReference type="Proteomes" id="UP001596989"/>
    </source>
</evidence>
<comment type="similarity">
    <text evidence="1">Belongs to the GerABKA family.</text>
</comment>
<keyword evidence="4" id="KW-0812">Transmembrane</keyword>
<reference evidence="6" key="1">
    <citation type="journal article" date="2019" name="Int. J. Syst. Evol. Microbiol.">
        <title>The Global Catalogue of Microorganisms (GCM) 10K type strain sequencing project: providing services to taxonomists for standard genome sequencing and annotation.</title>
        <authorList>
            <consortium name="The Broad Institute Genomics Platform"/>
            <consortium name="The Broad Institute Genome Sequencing Center for Infectious Disease"/>
            <person name="Wu L."/>
            <person name="Ma J."/>
        </authorList>
    </citation>
    <scope>NUCLEOTIDE SEQUENCE [LARGE SCALE GENOMIC DNA]</scope>
    <source>
        <strain evidence="6">CCUG 59129</strain>
    </source>
</reference>
<dbReference type="Proteomes" id="UP001596989">
    <property type="component" value="Unassembled WGS sequence"/>
</dbReference>
<dbReference type="InterPro" id="IPR050768">
    <property type="entry name" value="UPF0353/GerABKA_families"/>
</dbReference>
<accession>A0ABW3HQ51</accession>
<feature type="transmembrane region" description="Helical" evidence="4">
    <location>
        <begin position="302"/>
        <end position="321"/>
    </location>
</feature>
<keyword evidence="2 4" id="KW-0472">Membrane</keyword>
<dbReference type="Pfam" id="PF03323">
    <property type="entry name" value="GerA"/>
    <property type="match status" value="1"/>
</dbReference>
<dbReference type="PANTHER" id="PTHR22550">
    <property type="entry name" value="SPORE GERMINATION PROTEIN"/>
    <property type="match status" value="1"/>
</dbReference>
<dbReference type="InterPro" id="IPR004995">
    <property type="entry name" value="Spore_Ger"/>
</dbReference>
<feature type="region of interest" description="Disordered" evidence="3">
    <location>
        <begin position="503"/>
        <end position="522"/>
    </location>
</feature>
<dbReference type="PANTHER" id="PTHR22550:SF5">
    <property type="entry name" value="LEUCINE ZIPPER PROTEIN 4"/>
    <property type="match status" value="1"/>
</dbReference>
<comment type="caution">
    <text evidence="5">The sequence shown here is derived from an EMBL/GenBank/DDBJ whole genome shotgun (WGS) entry which is preliminary data.</text>
</comment>
<organism evidence="5 6">
    <name type="scientific">Paenibacillus chungangensis</name>
    <dbReference type="NCBI Taxonomy" id="696535"/>
    <lineage>
        <taxon>Bacteria</taxon>
        <taxon>Bacillati</taxon>
        <taxon>Bacillota</taxon>
        <taxon>Bacilli</taxon>
        <taxon>Bacillales</taxon>
        <taxon>Paenibacillaceae</taxon>
        <taxon>Paenibacillus</taxon>
    </lineage>
</organism>
<keyword evidence="4" id="KW-1133">Transmembrane helix</keyword>
<feature type="transmembrane region" description="Helical" evidence="4">
    <location>
        <begin position="371"/>
        <end position="404"/>
    </location>
</feature>
<dbReference type="RefSeq" id="WP_377563517.1">
    <property type="nucleotide sequence ID" value="NZ_JBHTJZ010000009.1"/>
</dbReference>
<evidence type="ECO:0000256" key="1">
    <source>
        <dbReference type="ARBA" id="ARBA00005278"/>
    </source>
</evidence>
<protein>
    <submittedName>
        <fullName evidence="5">Spore germination protein</fullName>
    </submittedName>
</protein>
<feature type="transmembrane region" description="Helical" evidence="4">
    <location>
        <begin position="424"/>
        <end position="447"/>
    </location>
</feature>
<dbReference type="EMBL" id="JBHTJZ010000009">
    <property type="protein sequence ID" value="MFD0959405.1"/>
    <property type="molecule type" value="Genomic_DNA"/>
</dbReference>
<proteinExistence type="inferred from homology"/>
<sequence>MKQHKKAQLTPLSPSLAANIDRIHKRFGGSSDLVIRPFRGDAAPDRQLAIVYLDGLVDAESVQESVLEPIMAMRLPERMNAKGARLAEALRNCIIAVGSVKDVGTLEEAIQHVTDGLCLILADSSGVALTANVIGGEQRAITTLQTQTAIRGPQQGFVENIATNVSLVRRIIRSPNLHVRMRKIGRQSNTNVAVLYMDGIADDGVVKEVFKRLAAIDIDVVLESGHIEELIQGETFTLFPTMLNSERPDVVAASLAEGRVAIIVDGTPIVLVAPATFFSFFQSAEDDYQRFDIAAFVRVIRYFAYAFSMLLPSIYIAVTTYHQELLPTTLLISLAAQRRGVPFPGLVEGLLMELTFEVLREAGLRMPRAIGPVISIVGALVLGQAAVQAGIVSAGMVIVVSFAGISYFVLPDYNLAATSRLTRFAFMIMAGLLGLFGIFVLVLVLLVHMVSLRSFGVPYMSPIAPGSKGKRLWRDIFIRESWWAVLMRPLDLKLRNPIRRRNHRKPPAQRWAGGSQGGEGMP</sequence>
<evidence type="ECO:0000256" key="3">
    <source>
        <dbReference type="SAM" id="MobiDB-lite"/>
    </source>
</evidence>
<evidence type="ECO:0000256" key="4">
    <source>
        <dbReference type="SAM" id="Phobius"/>
    </source>
</evidence>
<name>A0ABW3HQ51_9BACL</name>
<keyword evidence="6" id="KW-1185">Reference proteome</keyword>
<evidence type="ECO:0000313" key="5">
    <source>
        <dbReference type="EMBL" id="MFD0959405.1"/>
    </source>
</evidence>
<gene>
    <name evidence="5" type="ORF">ACFQ2I_08375</name>
</gene>